<dbReference type="GO" id="GO:0000930">
    <property type="term" value="C:gamma-tubulin complex"/>
    <property type="evidence" value="ECO:0007669"/>
    <property type="project" value="TreeGrafter"/>
</dbReference>
<dbReference type="GO" id="GO:0051321">
    <property type="term" value="P:meiotic cell cycle"/>
    <property type="evidence" value="ECO:0007669"/>
    <property type="project" value="TreeGrafter"/>
</dbReference>
<keyword evidence="11" id="KW-1185">Reference proteome</keyword>
<evidence type="ECO:0000259" key="8">
    <source>
        <dbReference type="Pfam" id="PF04130"/>
    </source>
</evidence>
<keyword evidence="4" id="KW-0493">Microtubule</keyword>
<feature type="region of interest" description="Disordered" evidence="7">
    <location>
        <begin position="876"/>
        <end position="903"/>
    </location>
</feature>
<dbReference type="InterPro" id="IPR042241">
    <property type="entry name" value="GCP_C_sf"/>
</dbReference>
<feature type="coiled-coil region" evidence="6">
    <location>
        <begin position="696"/>
        <end position="760"/>
    </location>
</feature>
<evidence type="ECO:0000259" key="9">
    <source>
        <dbReference type="Pfam" id="PF17681"/>
    </source>
</evidence>
<evidence type="ECO:0000313" key="10">
    <source>
        <dbReference type="EMBL" id="KAF7992596.1"/>
    </source>
</evidence>
<sequence>MESNENITNFFGLVTKLCECLLDKSALNKNNPKHEWFINKLRKKAFEILLKKHYISNDINDNKYDNETLDPTADLLKHAFVLRSTFNLGSKANKLEDAMDKLLDESTLPNALLSCILKFLCSLKTYETPEKNDLNIFFYGERNPQLPEPSIGANNALGYQIYPTSVCTLSYKIDDDDNNNRNNLIDLSTMKLDASFSFSGQLYKNIVANNSKKLIEFQSTNPMLMSSTNNYLFGDANINIKNNNNEQQKAIECQSITSNDELIKYENIDNIIFNLSIDNTDVKEYRTWEMLGCSNDYKIKKFILESDNAIEHLENYKNLSIISLSSYKKIYNNNNNINKIIKMNEFMENMKLVLLGIESDCFLWNNNIGYIFKQNTIVYGISNESIKDICTDITYWSTCFKLLNNLVNSNPELINELHNDGLILKAMCNNISNILLHYQAGIIQVFNESNELLNLLLKLQPLGELISQVGKLCKCDKIINNNTNNDTTLGEGTGILSHIYKQVTKITKPNIALVYYSILKSCCEIYFKMLEKWIFEGACDETHGEFMIKIRSQYLRYRGYKFWSKCFGIHRESVPGFLDNLCDTILRCGKAVRLLKICDPKNKLCHLFTTSRPNVKVCLNINMLLRQEEICQDYMNKGIDILGNDYTIKNALDKLKINEKNKIKQVANAQQGYLERIKKLKIEKKLLLAKNKAELLAELKYQAEAAITKKEKIKEAKILEDKLWMEKAANEEEEEKNLRIAEAKQNIEFYKELAIEANNRKLRATWRATRMSLFDKRLDKIISERQDELLLQLNDDNDNIINSPDDIIIIDNPILNLNQNNIIYETIIKQRPTDLPINITTEKTINKTTEISEILDEISESNRRLTIMENKHTKNNQIIQDAATKDDDDDKDKQTNDNIINKSNDDIINNMTKLVVNDLNDFTPMSCTTDVDSYIQSNIGSYCGDNKNDFESPSTPGDYLIKQNYLPTSQSFISGIGFDNNNNNNSSININNTTTTTTFDSSLTMADVELIDNASLQICLKKSVIIPLMVQSNLANSAIIKYLLQEHNILSHLQSLRSFFFLLNGEFSKNLSSLLFKKFYEITMPIELFNSATLTNLLENALHSSLNFSYKNSDLLTLSVIEVPTRLQVSNPEALDCLCLNYKISWPLNLIIDELSMQQYSKVFKFLLMVGRVQWVLQEDFCLLKIHKKSTMSSQYHKVQLYRHAMMQFMTAFSNYLTCSVLHASWQEFEKDLETSTTLDDIYSTHVMYINKIRSRCILTSKAKKLRDCIINIFKIILKFHNCLRSHDWHLYKNEYVHTNYIQLEKMYNAFCELRTYPAIVVEKLADSGYQSHLIHFLDALNINPLYNLSTNTPLNN</sequence>
<evidence type="ECO:0000256" key="2">
    <source>
        <dbReference type="ARBA" id="ARBA00010337"/>
    </source>
</evidence>
<feature type="domain" description="Gamma tubulin complex component C-terminal" evidence="8">
    <location>
        <begin position="1050"/>
        <end position="1345"/>
    </location>
</feature>
<dbReference type="InterPro" id="IPR040457">
    <property type="entry name" value="GCP_C"/>
</dbReference>
<comment type="caution">
    <text evidence="10">The sequence shown here is derived from an EMBL/GenBank/DDBJ whole genome shotgun (WGS) entry which is preliminary data.</text>
</comment>
<dbReference type="Gene3D" id="1.20.120.1900">
    <property type="entry name" value="Gamma-tubulin complex, C-terminal domain"/>
    <property type="match status" value="1"/>
</dbReference>
<evidence type="ECO:0000256" key="5">
    <source>
        <dbReference type="ARBA" id="ARBA00023212"/>
    </source>
</evidence>
<dbReference type="GO" id="GO:0007020">
    <property type="term" value="P:microtubule nucleation"/>
    <property type="evidence" value="ECO:0007669"/>
    <property type="project" value="InterPro"/>
</dbReference>
<organism evidence="10 11">
    <name type="scientific">Aphidius gifuensis</name>
    <name type="common">Parasitoid wasp</name>
    <dbReference type="NCBI Taxonomy" id="684658"/>
    <lineage>
        <taxon>Eukaryota</taxon>
        <taxon>Metazoa</taxon>
        <taxon>Ecdysozoa</taxon>
        <taxon>Arthropoda</taxon>
        <taxon>Hexapoda</taxon>
        <taxon>Insecta</taxon>
        <taxon>Pterygota</taxon>
        <taxon>Neoptera</taxon>
        <taxon>Endopterygota</taxon>
        <taxon>Hymenoptera</taxon>
        <taxon>Apocrita</taxon>
        <taxon>Ichneumonoidea</taxon>
        <taxon>Braconidae</taxon>
        <taxon>Aphidiinae</taxon>
        <taxon>Aphidius</taxon>
    </lineage>
</organism>
<proteinExistence type="inferred from homology"/>
<dbReference type="OrthoDB" id="775571at2759"/>
<dbReference type="GO" id="GO:0031122">
    <property type="term" value="P:cytoplasmic microtubule organization"/>
    <property type="evidence" value="ECO:0007669"/>
    <property type="project" value="TreeGrafter"/>
</dbReference>
<name>A0A834XXG6_APHGI</name>
<dbReference type="InterPro" id="IPR007259">
    <property type="entry name" value="GCP"/>
</dbReference>
<reference evidence="10 11" key="1">
    <citation type="submission" date="2020-08" db="EMBL/GenBank/DDBJ databases">
        <title>Aphidius gifuensis genome sequencing and assembly.</title>
        <authorList>
            <person name="Du Z."/>
        </authorList>
    </citation>
    <scope>NUCLEOTIDE SEQUENCE [LARGE SCALE GENOMIC DNA]</scope>
    <source>
        <strain evidence="10">YNYX2018</strain>
        <tissue evidence="10">Adults</tissue>
    </source>
</reference>
<evidence type="ECO:0000256" key="7">
    <source>
        <dbReference type="SAM" id="MobiDB-lite"/>
    </source>
</evidence>
<protein>
    <recommendedName>
        <fullName evidence="12">Gamma-tubulin complex component</fullName>
    </recommendedName>
</protein>
<dbReference type="GO" id="GO:0051225">
    <property type="term" value="P:spindle assembly"/>
    <property type="evidence" value="ECO:0007669"/>
    <property type="project" value="TreeGrafter"/>
</dbReference>
<dbReference type="InterPro" id="IPR041470">
    <property type="entry name" value="GCP_N"/>
</dbReference>
<evidence type="ECO:0008006" key="12">
    <source>
        <dbReference type="Google" id="ProtNLM"/>
    </source>
</evidence>
<keyword evidence="3" id="KW-0963">Cytoplasm</keyword>
<evidence type="ECO:0000256" key="4">
    <source>
        <dbReference type="ARBA" id="ARBA00022701"/>
    </source>
</evidence>
<evidence type="ECO:0000256" key="6">
    <source>
        <dbReference type="SAM" id="Coils"/>
    </source>
</evidence>
<dbReference type="GO" id="GO:0005874">
    <property type="term" value="C:microtubule"/>
    <property type="evidence" value="ECO:0007669"/>
    <property type="project" value="UniProtKB-KW"/>
</dbReference>
<dbReference type="Proteomes" id="UP000639338">
    <property type="component" value="Unassembled WGS sequence"/>
</dbReference>
<comment type="subcellular location">
    <subcellularLocation>
        <location evidence="1">Cytoplasm</location>
        <location evidence="1">Cytoskeleton</location>
    </subcellularLocation>
</comment>
<evidence type="ECO:0000256" key="3">
    <source>
        <dbReference type="ARBA" id="ARBA00022490"/>
    </source>
</evidence>
<dbReference type="EMBL" id="JACMRX010000003">
    <property type="protein sequence ID" value="KAF7992596.1"/>
    <property type="molecule type" value="Genomic_DNA"/>
</dbReference>
<dbReference type="PANTHER" id="PTHR19302">
    <property type="entry name" value="GAMMA TUBULIN COMPLEX PROTEIN"/>
    <property type="match status" value="1"/>
</dbReference>
<dbReference type="GO" id="GO:0043015">
    <property type="term" value="F:gamma-tubulin binding"/>
    <property type="evidence" value="ECO:0007669"/>
    <property type="project" value="InterPro"/>
</dbReference>
<accession>A0A834XXG6</accession>
<evidence type="ECO:0000313" key="11">
    <source>
        <dbReference type="Proteomes" id="UP000639338"/>
    </source>
</evidence>
<dbReference type="PANTHER" id="PTHR19302:SF70">
    <property type="entry name" value="GAMMA-TUBULIN COMPLEX COMPONENT 6"/>
    <property type="match status" value="1"/>
</dbReference>
<feature type="domain" description="Gamma tubulin complex component protein N-terminal" evidence="9">
    <location>
        <begin position="352"/>
        <end position="606"/>
    </location>
</feature>
<dbReference type="Pfam" id="PF17681">
    <property type="entry name" value="GCP_N_terminal"/>
    <property type="match status" value="1"/>
</dbReference>
<dbReference type="GO" id="GO:0000922">
    <property type="term" value="C:spindle pole"/>
    <property type="evidence" value="ECO:0007669"/>
    <property type="project" value="InterPro"/>
</dbReference>
<comment type="similarity">
    <text evidence="2">Belongs to the TUBGCP family.</text>
</comment>
<gene>
    <name evidence="10" type="ORF">HCN44_004940</name>
</gene>
<dbReference type="GO" id="GO:0000278">
    <property type="term" value="P:mitotic cell cycle"/>
    <property type="evidence" value="ECO:0007669"/>
    <property type="project" value="TreeGrafter"/>
</dbReference>
<dbReference type="Pfam" id="PF04130">
    <property type="entry name" value="GCP_C_terminal"/>
    <property type="match status" value="1"/>
</dbReference>
<keyword evidence="6" id="KW-0175">Coiled coil</keyword>
<keyword evidence="5" id="KW-0206">Cytoskeleton</keyword>
<evidence type="ECO:0000256" key="1">
    <source>
        <dbReference type="ARBA" id="ARBA00004245"/>
    </source>
</evidence>
<dbReference type="GO" id="GO:0051011">
    <property type="term" value="F:microtubule minus-end binding"/>
    <property type="evidence" value="ECO:0007669"/>
    <property type="project" value="TreeGrafter"/>
</dbReference>